<feature type="non-terminal residue" evidence="5">
    <location>
        <position position="1"/>
    </location>
</feature>
<dbReference type="EMBL" id="CAJNNW010025868">
    <property type="protein sequence ID" value="CAE8680526.1"/>
    <property type="molecule type" value="Genomic_DNA"/>
</dbReference>
<dbReference type="PROSITE" id="PS50088">
    <property type="entry name" value="ANK_REPEAT"/>
    <property type="match status" value="1"/>
</dbReference>
<keyword evidence="1" id="KW-0677">Repeat</keyword>
<evidence type="ECO:0000256" key="2">
    <source>
        <dbReference type="ARBA" id="ARBA00023043"/>
    </source>
</evidence>
<evidence type="ECO:0000256" key="4">
    <source>
        <dbReference type="SAM" id="MobiDB-lite"/>
    </source>
</evidence>
<comment type="caution">
    <text evidence="5">The sequence shown here is derived from an EMBL/GenBank/DDBJ whole genome shotgun (WGS) entry which is preliminary data.</text>
</comment>
<evidence type="ECO:0000256" key="3">
    <source>
        <dbReference type="PROSITE-ProRule" id="PRU00023"/>
    </source>
</evidence>
<feature type="repeat" description="ANK" evidence="3">
    <location>
        <begin position="275"/>
        <end position="307"/>
    </location>
</feature>
<feature type="region of interest" description="Disordered" evidence="4">
    <location>
        <begin position="1"/>
        <end position="30"/>
    </location>
</feature>
<dbReference type="SMART" id="SM00248">
    <property type="entry name" value="ANK"/>
    <property type="match status" value="3"/>
</dbReference>
<feature type="compositionally biased region" description="Acidic residues" evidence="4">
    <location>
        <begin position="219"/>
        <end position="239"/>
    </location>
</feature>
<dbReference type="InterPro" id="IPR036770">
    <property type="entry name" value="Ankyrin_rpt-contain_sf"/>
</dbReference>
<reference evidence="5" key="1">
    <citation type="submission" date="2021-02" db="EMBL/GenBank/DDBJ databases">
        <authorList>
            <person name="Dougan E. K."/>
            <person name="Rhodes N."/>
            <person name="Thang M."/>
            <person name="Chan C."/>
        </authorList>
    </citation>
    <scope>NUCLEOTIDE SEQUENCE</scope>
</reference>
<name>A0A813JNF6_POLGL</name>
<protein>
    <submittedName>
        <fullName evidence="5">Uncharacterized protein</fullName>
    </submittedName>
</protein>
<dbReference type="InterPro" id="IPR002110">
    <property type="entry name" value="Ankyrin_rpt"/>
</dbReference>
<dbReference type="Proteomes" id="UP000626109">
    <property type="component" value="Unassembled WGS sequence"/>
</dbReference>
<dbReference type="InterPro" id="IPR051165">
    <property type="entry name" value="Multifunctional_ANK_Repeat"/>
</dbReference>
<gene>
    <name evidence="5" type="ORF">PGLA2088_LOCUS21952</name>
</gene>
<dbReference type="PANTHER" id="PTHR24123:SF33">
    <property type="entry name" value="PROTEIN HOS4"/>
    <property type="match status" value="1"/>
</dbReference>
<dbReference type="Pfam" id="PF00023">
    <property type="entry name" value="Ank"/>
    <property type="match status" value="2"/>
</dbReference>
<evidence type="ECO:0000313" key="5">
    <source>
        <dbReference type="EMBL" id="CAE8680526.1"/>
    </source>
</evidence>
<dbReference type="PANTHER" id="PTHR24123">
    <property type="entry name" value="ANKYRIN REPEAT-CONTAINING"/>
    <property type="match status" value="1"/>
</dbReference>
<organism evidence="5 6">
    <name type="scientific">Polarella glacialis</name>
    <name type="common">Dinoflagellate</name>
    <dbReference type="NCBI Taxonomy" id="89957"/>
    <lineage>
        <taxon>Eukaryota</taxon>
        <taxon>Sar</taxon>
        <taxon>Alveolata</taxon>
        <taxon>Dinophyceae</taxon>
        <taxon>Suessiales</taxon>
        <taxon>Suessiaceae</taxon>
        <taxon>Polarella</taxon>
    </lineage>
</organism>
<feature type="region of interest" description="Disordered" evidence="4">
    <location>
        <begin position="209"/>
        <end position="259"/>
    </location>
</feature>
<keyword evidence="2 3" id="KW-0040">ANK repeat</keyword>
<dbReference type="PROSITE" id="PS50297">
    <property type="entry name" value="ANK_REP_REGION"/>
    <property type="match status" value="1"/>
</dbReference>
<feature type="compositionally biased region" description="Basic and acidic residues" evidence="4">
    <location>
        <begin position="11"/>
        <end position="21"/>
    </location>
</feature>
<dbReference type="AlphaFoldDB" id="A0A813JNF6"/>
<dbReference type="PRINTS" id="PR01415">
    <property type="entry name" value="ANKYRIN"/>
</dbReference>
<feature type="non-terminal residue" evidence="5">
    <location>
        <position position="319"/>
    </location>
</feature>
<evidence type="ECO:0000256" key="1">
    <source>
        <dbReference type="ARBA" id="ARBA00022737"/>
    </source>
</evidence>
<accession>A0A813JNF6</accession>
<dbReference type="SUPFAM" id="SSF48403">
    <property type="entry name" value="Ankyrin repeat"/>
    <property type="match status" value="1"/>
</dbReference>
<proteinExistence type="predicted"/>
<sequence length="319" mass="34755">AQEAMKWKSFKIQEERHEEKAVGPAWNPPRPPVPVRAFGLTLRVDKEPPAWGSGAKEERKRWPARGNCSFRVNQICSEALRAPTCRCSCPAKRAEGEVGLRRGSDPRCSHCSGDCNCAWKEPLLDLVDVGTDINGVSWGGYSPLMYATSFRCDVRVLETLLSLRADPIKSTNHSWTPDRVWTPLHEAARLGRADCCEALLEAASKSSTCKFGSESKDNEDGEEDAEQGPEEADDDDEESTPSAAKLTEQPALGQSQVGSGQELARLLESRCKERNGSTALAEAATMNHIRVAKVLLGYGANINARLDDGSTVLMVAASK</sequence>
<dbReference type="Gene3D" id="1.25.40.20">
    <property type="entry name" value="Ankyrin repeat-containing domain"/>
    <property type="match status" value="2"/>
</dbReference>
<evidence type="ECO:0000313" key="6">
    <source>
        <dbReference type="Proteomes" id="UP000626109"/>
    </source>
</evidence>